<name>W4LGC7_ENTF1</name>
<proteinExistence type="predicted"/>
<sequence>MHSDRLALMLYEPDMRMTLGIKSTGDRLRVLCGHFQKDTSWPLRMPTALFPIPQRCDTDTNHSSKL</sequence>
<evidence type="ECO:0000313" key="2">
    <source>
        <dbReference type="Proteomes" id="UP000019141"/>
    </source>
</evidence>
<dbReference type="HOGENOM" id="CLU_2823031_0_0_7"/>
<keyword evidence="2" id="KW-1185">Reference proteome</keyword>
<dbReference type="EMBL" id="AZHW01000710">
    <property type="protein sequence ID" value="ETW97057.1"/>
    <property type="molecule type" value="Genomic_DNA"/>
</dbReference>
<comment type="caution">
    <text evidence="1">The sequence shown here is derived from an EMBL/GenBank/DDBJ whole genome shotgun (WGS) entry which is preliminary data.</text>
</comment>
<evidence type="ECO:0000313" key="1">
    <source>
        <dbReference type="EMBL" id="ETW97057.1"/>
    </source>
</evidence>
<accession>W4LGC7</accession>
<protein>
    <submittedName>
        <fullName evidence="1">Uncharacterized protein</fullName>
    </submittedName>
</protein>
<organism evidence="1 2">
    <name type="scientific">Entotheonella factor</name>
    <dbReference type="NCBI Taxonomy" id="1429438"/>
    <lineage>
        <taxon>Bacteria</taxon>
        <taxon>Pseudomonadati</taxon>
        <taxon>Nitrospinota/Tectimicrobiota group</taxon>
        <taxon>Candidatus Tectimicrobiota</taxon>
        <taxon>Candidatus Entotheonellia</taxon>
        <taxon>Candidatus Entotheonellales</taxon>
        <taxon>Candidatus Entotheonellaceae</taxon>
        <taxon>Candidatus Entotheonella</taxon>
    </lineage>
</organism>
<dbReference type="Proteomes" id="UP000019141">
    <property type="component" value="Unassembled WGS sequence"/>
</dbReference>
<dbReference type="AlphaFoldDB" id="W4LGC7"/>
<gene>
    <name evidence="1" type="ORF">ETSY1_24130</name>
</gene>
<reference evidence="1 2" key="1">
    <citation type="journal article" date="2014" name="Nature">
        <title>An environmental bacterial taxon with a large and distinct metabolic repertoire.</title>
        <authorList>
            <person name="Wilson M.C."/>
            <person name="Mori T."/>
            <person name="Ruckert C."/>
            <person name="Uria A.R."/>
            <person name="Helf M.J."/>
            <person name="Takada K."/>
            <person name="Gernert C."/>
            <person name="Steffens U.A."/>
            <person name="Heycke N."/>
            <person name="Schmitt S."/>
            <person name="Rinke C."/>
            <person name="Helfrich E.J."/>
            <person name="Brachmann A.O."/>
            <person name="Gurgui C."/>
            <person name="Wakimoto T."/>
            <person name="Kracht M."/>
            <person name="Crusemann M."/>
            <person name="Hentschel U."/>
            <person name="Abe I."/>
            <person name="Matsunaga S."/>
            <person name="Kalinowski J."/>
            <person name="Takeyama H."/>
            <person name="Piel J."/>
        </authorList>
    </citation>
    <scope>NUCLEOTIDE SEQUENCE [LARGE SCALE GENOMIC DNA]</scope>
    <source>
        <strain evidence="2">TSY1</strain>
    </source>
</reference>